<evidence type="ECO:0008006" key="4">
    <source>
        <dbReference type="Google" id="ProtNLM"/>
    </source>
</evidence>
<keyword evidence="3" id="KW-1185">Reference proteome</keyword>
<dbReference type="EMBL" id="FWFN01000002">
    <property type="protein sequence ID" value="SLN27126.1"/>
    <property type="molecule type" value="Genomic_DNA"/>
</dbReference>
<dbReference type="OrthoDB" id="7871100at2"/>
<evidence type="ECO:0000256" key="1">
    <source>
        <dbReference type="SAM" id="MobiDB-lite"/>
    </source>
</evidence>
<feature type="compositionally biased region" description="Low complexity" evidence="1">
    <location>
        <begin position="71"/>
        <end position="82"/>
    </location>
</feature>
<dbReference type="RefSeq" id="WP_085886927.1">
    <property type="nucleotide sequence ID" value="NZ_FWFN01000002.1"/>
</dbReference>
<proteinExistence type="predicted"/>
<accession>A0A1X6YPU5</accession>
<evidence type="ECO:0000313" key="3">
    <source>
        <dbReference type="Proteomes" id="UP000193963"/>
    </source>
</evidence>
<reference evidence="2 3" key="1">
    <citation type="submission" date="2017-03" db="EMBL/GenBank/DDBJ databases">
        <authorList>
            <person name="Afonso C.L."/>
            <person name="Miller P.J."/>
            <person name="Scott M.A."/>
            <person name="Spackman E."/>
            <person name="Goraichik I."/>
            <person name="Dimitrov K.M."/>
            <person name="Suarez D.L."/>
            <person name="Swayne D.E."/>
        </authorList>
    </citation>
    <scope>NUCLEOTIDE SEQUENCE [LARGE SCALE GENOMIC DNA]</scope>
    <source>
        <strain evidence="2 3">CECT 7751</strain>
    </source>
</reference>
<feature type="region of interest" description="Disordered" evidence="1">
    <location>
        <begin position="70"/>
        <end position="89"/>
    </location>
</feature>
<sequence>MSNLEDLQGRILYAMERIGAGLDRLEPVRPAEAEGETPEALQRALEDERTANAQLEERVKALHRRQEELEQALAAAEAAPQASGEPDPQVAEAMIQMDEDMSRLRAANAALRENNRLLREAQGGATAEQLNEALAAELEALRADHAAAEAEAATIKAALVAMIEQAPDVAADVAAEKGEA</sequence>
<organism evidence="2 3">
    <name type="scientific">Pseudooceanicola marinus</name>
    <dbReference type="NCBI Taxonomy" id="396013"/>
    <lineage>
        <taxon>Bacteria</taxon>
        <taxon>Pseudomonadati</taxon>
        <taxon>Pseudomonadota</taxon>
        <taxon>Alphaproteobacteria</taxon>
        <taxon>Rhodobacterales</taxon>
        <taxon>Paracoccaceae</taxon>
        <taxon>Pseudooceanicola</taxon>
    </lineage>
</organism>
<evidence type="ECO:0000313" key="2">
    <source>
        <dbReference type="EMBL" id="SLN27126.1"/>
    </source>
</evidence>
<protein>
    <recommendedName>
        <fullName evidence="4">Chromosome partition protein Smc</fullName>
    </recommendedName>
</protein>
<name>A0A1X6YPU5_9RHOB</name>
<dbReference type="AlphaFoldDB" id="A0A1X6YPU5"/>
<gene>
    <name evidence="2" type="ORF">PSM7751_01023</name>
</gene>
<dbReference type="Proteomes" id="UP000193963">
    <property type="component" value="Unassembled WGS sequence"/>
</dbReference>